<name>A0A7S7NPS6_PALFE</name>
<dbReference type="Gene3D" id="3.30.750.70">
    <property type="entry name" value="4-hydroxybutyrate coenzyme like domains"/>
    <property type="match status" value="1"/>
</dbReference>
<dbReference type="InterPro" id="IPR038460">
    <property type="entry name" value="AcetylCoA_hyd_C_sf"/>
</dbReference>
<reference evidence="5 6" key="1">
    <citation type="submission" date="2020-10" db="EMBL/GenBank/DDBJ databases">
        <title>Complete genome sequence of Paludibaculum fermentans P105T, a facultatively anaerobic acidobacterium capable of dissimilatory Fe(III) reduction.</title>
        <authorList>
            <person name="Dedysh S.N."/>
            <person name="Beletsky A.V."/>
            <person name="Kulichevskaya I.S."/>
            <person name="Mardanov A.V."/>
            <person name="Ravin N.V."/>
        </authorList>
    </citation>
    <scope>NUCLEOTIDE SEQUENCE [LARGE SCALE GENOMIC DNA]</scope>
    <source>
        <strain evidence="5 6">P105</strain>
    </source>
</reference>
<evidence type="ECO:0000256" key="1">
    <source>
        <dbReference type="ARBA" id="ARBA00009632"/>
    </source>
</evidence>
<sequence>MQVLKSQIRNRPDAQASWRDEYLQKKTTAAEAMREIRSRDRVYVHASCATPEDLLHALIARAPELEDVEMIHMKTLGCADYSHPQYEGSFRTVAMFIGDNVRDAIRDGRADYLPIFLHEIEGLFESGERPLDFCLLQLSPPDKYGYMSFGTGVDCSLTAARHARRVIAEVNPNMPRTLGQTFIHVSEVDRIVEVDHPLPELHMEPADEIQLRIADNVASLIPNGATLQLGIGAVPDAVLNRLVDHRDLGLHTEMFSDGVIPLIEKGVLNGAAKSIHIGKLVAGFVLGTRRLFDFIDDNPLFEFHPIKYVNDPFVISQNRKMVAINSALQVDITGQVCSDSIGTRLYSGFGGQLDFIRGAAHSEGGRPIIALPATACRGTVSRIAPMLDPGAGVVTTRGDVHYIVTEFGVAYLHGKTLSERAVELIRVAHPSFRDMLTEYAYQARYMRPKLVPVF</sequence>
<dbReference type="InterPro" id="IPR026888">
    <property type="entry name" value="AcetylCoA_hyd_C"/>
</dbReference>
<dbReference type="InterPro" id="IPR037171">
    <property type="entry name" value="NagB/RpiA_transferase-like"/>
</dbReference>
<evidence type="ECO:0000259" key="4">
    <source>
        <dbReference type="Pfam" id="PF13336"/>
    </source>
</evidence>
<keyword evidence="2 5" id="KW-0808">Transferase</keyword>
<keyword evidence="5" id="KW-0378">Hydrolase</keyword>
<accession>A0A7S7NPS6</accession>
<evidence type="ECO:0000313" key="6">
    <source>
        <dbReference type="Proteomes" id="UP000593892"/>
    </source>
</evidence>
<dbReference type="Gene3D" id="3.40.1080.10">
    <property type="entry name" value="Glutaconate Coenzyme A-transferase"/>
    <property type="match status" value="1"/>
</dbReference>
<evidence type="ECO:0000256" key="2">
    <source>
        <dbReference type="ARBA" id="ARBA00022679"/>
    </source>
</evidence>
<dbReference type="GO" id="GO:0006083">
    <property type="term" value="P:acetate metabolic process"/>
    <property type="evidence" value="ECO:0007669"/>
    <property type="project" value="InterPro"/>
</dbReference>
<dbReference type="PANTHER" id="PTHR21432">
    <property type="entry name" value="ACETYL-COA HYDROLASE-RELATED"/>
    <property type="match status" value="1"/>
</dbReference>
<feature type="domain" description="Acetyl-CoA hydrolase/transferase C-terminal" evidence="4">
    <location>
        <begin position="287"/>
        <end position="440"/>
    </location>
</feature>
<dbReference type="Pfam" id="PF02550">
    <property type="entry name" value="AcetylCoA_hydro"/>
    <property type="match status" value="1"/>
</dbReference>
<organism evidence="5 6">
    <name type="scientific">Paludibaculum fermentans</name>
    <dbReference type="NCBI Taxonomy" id="1473598"/>
    <lineage>
        <taxon>Bacteria</taxon>
        <taxon>Pseudomonadati</taxon>
        <taxon>Acidobacteriota</taxon>
        <taxon>Terriglobia</taxon>
        <taxon>Bryobacterales</taxon>
        <taxon>Bryobacteraceae</taxon>
        <taxon>Paludibaculum</taxon>
    </lineage>
</organism>
<dbReference type="AlphaFoldDB" id="A0A7S7NPS6"/>
<dbReference type="Gene3D" id="3.40.1080.20">
    <property type="entry name" value="Acetyl-CoA hydrolase/transferase C-terminal domain"/>
    <property type="match status" value="1"/>
</dbReference>
<dbReference type="RefSeq" id="WP_194449190.1">
    <property type="nucleotide sequence ID" value="NZ_CP063849.1"/>
</dbReference>
<dbReference type="SUPFAM" id="SSF100950">
    <property type="entry name" value="NagB/RpiA/CoA transferase-like"/>
    <property type="match status" value="2"/>
</dbReference>
<keyword evidence="6" id="KW-1185">Reference proteome</keyword>
<protein>
    <submittedName>
        <fullName evidence="5">Acetyl-CoA hydrolase/transferase family protein</fullName>
    </submittedName>
</protein>
<dbReference type="Pfam" id="PF13336">
    <property type="entry name" value="AcetylCoA_hyd_C"/>
    <property type="match status" value="1"/>
</dbReference>
<dbReference type="GO" id="GO:0008775">
    <property type="term" value="F:acetate CoA-transferase activity"/>
    <property type="evidence" value="ECO:0007669"/>
    <property type="project" value="InterPro"/>
</dbReference>
<dbReference type="KEGG" id="pfer:IRI77_33015"/>
<dbReference type="Proteomes" id="UP000593892">
    <property type="component" value="Chromosome"/>
</dbReference>
<feature type="domain" description="Acetyl-CoA hydrolase/transferase N-terminal" evidence="3">
    <location>
        <begin position="20"/>
        <end position="195"/>
    </location>
</feature>
<dbReference type="PANTHER" id="PTHR21432:SF20">
    <property type="entry name" value="ACETYL-COA HYDROLASE"/>
    <property type="match status" value="1"/>
</dbReference>
<comment type="similarity">
    <text evidence="1">Belongs to the acetyl-CoA hydrolase/transferase family.</text>
</comment>
<proteinExistence type="inferred from homology"/>
<dbReference type="InterPro" id="IPR046433">
    <property type="entry name" value="ActCoA_hydro"/>
</dbReference>
<gene>
    <name evidence="5" type="ORF">IRI77_33015</name>
</gene>
<dbReference type="EMBL" id="CP063849">
    <property type="protein sequence ID" value="QOY87523.1"/>
    <property type="molecule type" value="Genomic_DNA"/>
</dbReference>
<evidence type="ECO:0000259" key="3">
    <source>
        <dbReference type="Pfam" id="PF02550"/>
    </source>
</evidence>
<dbReference type="InterPro" id="IPR003702">
    <property type="entry name" value="ActCoA_hydro_N"/>
</dbReference>
<dbReference type="GO" id="GO:0016787">
    <property type="term" value="F:hydrolase activity"/>
    <property type="evidence" value="ECO:0007669"/>
    <property type="project" value="UniProtKB-KW"/>
</dbReference>
<evidence type="ECO:0000313" key="5">
    <source>
        <dbReference type="EMBL" id="QOY87523.1"/>
    </source>
</evidence>